<dbReference type="InterPro" id="IPR043427">
    <property type="entry name" value="YscJ/FliF"/>
</dbReference>
<dbReference type="PANTHER" id="PTHR30046">
    <property type="entry name" value="FLAGELLAR M-RING PROTEIN"/>
    <property type="match status" value="1"/>
</dbReference>
<dbReference type="InterPro" id="IPR003282">
    <property type="entry name" value="T3SS_SctJ"/>
</dbReference>
<name>A0A261R6Q2_9BORD</name>
<feature type="domain" description="Flagellar M-ring N-terminal" evidence="9">
    <location>
        <begin position="26"/>
        <end position="191"/>
    </location>
</feature>
<gene>
    <name evidence="10" type="ORF">CAL26_20945</name>
</gene>
<dbReference type="OrthoDB" id="115186at2"/>
<dbReference type="AlphaFoldDB" id="A0A261R6Q2"/>
<evidence type="ECO:0000259" key="9">
    <source>
        <dbReference type="Pfam" id="PF01514"/>
    </source>
</evidence>
<dbReference type="GO" id="GO:0009279">
    <property type="term" value="C:cell outer membrane"/>
    <property type="evidence" value="ECO:0007669"/>
    <property type="project" value="UniProtKB-SubCell"/>
</dbReference>
<evidence type="ECO:0000256" key="3">
    <source>
        <dbReference type="ARBA" id="ARBA00022729"/>
    </source>
</evidence>
<accession>A0A261R6Q2</accession>
<comment type="similarity">
    <text evidence="2 8">Belongs to the YscJ lipoprotein family.</text>
</comment>
<keyword evidence="4 8" id="KW-0472">Membrane</keyword>
<evidence type="ECO:0000256" key="6">
    <source>
        <dbReference type="ARBA" id="ARBA00023237"/>
    </source>
</evidence>
<reference evidence="10" key="1">
    <citation type="submission" date="2017-05" db="EMBL/GenBank/DDBJ databases">
        <title>Complete and WGS of Bordetella genogroups.</title>
        <authorList>
            <person name="Spilker T."/>
            <person name="Lipuma J."/>
        </authorList>
    </citation>
    <scope>NUCLEOTIDE SEQUENCE</scope>
    <source>
        <strain evidence="10">AU21707</strain>
    </source>
</reference>
<evidence type="ECO:0000256" key="5">
    <source>
        <dbReference type="ARBA" id="ARBA00023139"/>
    </source>
</evidence>
<feature type="transmembrane region" description="Helical" evidence="8">
    <location>
        <begin position="240"/>
        <end position="262"/>
    </location>
</feature>
<evidence type="ECO:0000313" key="10">
    <source>
        <dbReference type="EMBL" id="OZI20023.1"/>
    </source>
</evidence>
<evidence type="ECO:0000256" key="7">
    <source>
        <dbReference type="ARBA" id="ARBA00023288"/>
    </source>
</evidence>
<dbReference type="Proteomes" id="UP000216857">
    <property type="component" value="Unassembled WGS sequence"/>
</dbReference>
<dbReference type="Gene3D" id="3.30.300.30">
    <property type="match status" value="1"/>
</dbReference>
<dbReference type="RefSeq" id="WP_094848637.1">
    <property type="nucleotide sequence ID" value="NZ_NEVJ01000003.1"/>
</dbReference>
<evidence type="ECO:0000256" key="4">
    <source>
        <dbReference type="ARBA" id="ARBA00023136"/>
    </source>
</evidence>
<dbReference type="EMBL" id="NEVJ01000003">
    <property type="protein sequence ID" value="OZI20023.1"/>
    <property type="molecule type" value="Genomic_DNA"/>
</dbReference>
<keyword evidence="8" id="KW-0812">Transmembrane</keyword>
<dbReference type="InterPro" id="IPR006182">
    <property type="entry name" value="FliF_N_dom"/>
</dbReference>
<keyword evidence="3 8" id="KW-0732">Signal</keyword>
<dbReference type="PANTHER" id="PTHR30046:SF2">
    <property type="entry name" value="YOP PROTEINS TRANSLOCATION LIPOPROTEIN J"/>
    <property type="match status" value="1"/>
</dbReference>
<comment type="subcellular location">
    <subcellularLocation>
        <location evidence="1">Cell outer membrane</location>
        <topology evidence="1">Lipid-anchor</topology>
    </subcellularLocation>
</comment>
<keyword evidence="6 8" id="KW-0998">Cell outer membrane</keyword>
<evidence type="ECO:0000256" key="2">
    <source>
        <dbReference type="ARBA" id="ARBA00009509"/>
    </source>
</evidence>
<dbReference type="GO" id="GO:0009306">
    <property type="term" value="P:protein secretion"/>
    <property type="evidence" value="ECO:0007669"/>
    <property type="project" value="InterPro"/>
</dbReference>
<dbReference type="NCBIfam" id="TIGR02544">
    <property type="entry name" value="III_secr_YscJ"/>
    <property type="match status" value="1"/>
</dbReference>
<evidence type="ECO:0000313" key="11">
    <source>
        <dbReference type="Proteomes" id="UP000216857"/>
    </source>
</evidence>
<keyword evidence="11" id="KW-1185">Reference proteome</keyword>
<proteinExistence type="inferred from homology"/>
<dbReference type="PRINTS" id="PR01338">
    <property type="entry name" value="TYPE3OMKPROT"/>
</dbReference>
<organism evidence="10 11">
    <name type="scientific">Bordetella genomosp. 9</name>
    <dbReference type="NCBI Taxonomy" id="1416803"/>
    <lineage>
        <taxon>Bacteria</taxon>
        <taxon>Pseudomonadati</taxon>
        <taxon>Pseudomonadota</taxon>
        <taxon>Betaproteobacteria</taxon>
        <taxon>Burkholderiales</taxon>
        <taxon>Alcaligenaceae</taxon>
        <taxon>Bordetella</taxon>
    </lineage>
</organism>
<evidence type="ECO:0000256" key="1">
    <source>
        <dbReference type="ARBA" id="ARBA00004459"/>
    </source>
</evidence>
<evidence type="ECO:0000256" key="8">
    <source>
        <dbReference type="RuleBase" id="RU364102"/>
    </source>
</evidence>
<dbReference type="Pfam" id="PF01514">
    <property type="entry name" value="YscJ_FliF"/>
    <property type="match status" value="1"/>
</dbReference>
<protein>
    <recommendedName>
        <fullName evidence="8">Lipoprotein</fullName>
    </recommendedName>
</protein>
<dbReference type="InterPro" id="IPR045851">
    <property type="entry name" value="AMP-bd_C_sf"/>
</dbReference>
<comment type="caution">
    <text evidence="10">The sequence shown here is derived from an EMBL/GenBank/DDBJ whole genome shotgun (WGS) entry which is preliminary data.</text>
</comment>
<keyword evidence="5 8" id="KW-0564">Palmitate</keyword>
<sequence>MQQASPLVYMRLVGAIALALLVGCSSRVELFSAATDAEANEILAVLLQSSIPAEKQLKKNGVTLSVAESDVAKALSILRLQGLPRERFEGMGKIFQKEGMISSPLEERARYIYALSQELESTLTRMDGVLVARVHVVLPDQDAAKINKTPASAAVFIKHQSGYNLDVLKPQIRTLVSHAIPDLGEDRVSVVLVMAQRAGVSAAASLPATLPANFPSSLQTARDAGQGEGPQAMQGRRATWIWWLAGVLAIACAAGVAAIWVWRKRRDGFVHDSPLDRGPGVGGFGQG</sequence>
<keyword evidence="8" id="KW-1133">Transmembrane helix</keyword>
<dbReference type="Gene3D" id="3.30.70.1530">
    <property type="entry name" value="Hypothetical protein rpa1041"/>
    <property type="match status" value="1"/>
</dbReference>
<keyword evidence="7 8" id="KW-0449">Lipoprotein</keyword>